<dbReference type="AlphaFoldDB" id="A0A0S4JBG8"/>
<sequence length="357" mass="38347">MRHHVLIPNEQHAGAASAILMLLMMMMITPAAGAICPSTSIINTPNTVWEAVDCSNVTNLVVQTTTNVTIRIINSSTIASYFLPYNLSLIVLNSATISGLSLEILSSNITASSLLVFPFFFSVYIHSSAIYAANVGYGAIALRSSLNSSSDAHDINVTVDSSYIRVTSQRTDSHESHAFLHILASGSLRNVFVVMRNSSLNGVQSSRESKALYFIDLATDHASSTILIHLVDCAMNIGSTLVSTNPIDEVTDYGSVVIGLRFYANTLGMIVALSGVDIMLTRLDVIGNATSTFTFVSFEGDTVVDSSVIVLQSVYVSTTVAGPMSIANDMFSRYSSVFSAATMVNSTFLVRNTHIFF</sequence>
<evidence type="ECO:0000256" key="1">
    <source>
        <dbReference type="SAM" id="SignalP"/>
    </source>
</evidence>
<reference evidence="3" key="1">
    <citation type="submission" date="2015-09" db="EMBL/GenBank/DDBJ databases">
        <authorList>
            <consortium name="Pathogen Informatics"/>
        </authorList>
    </citation>
    <scope>NUCLEOTIDE SEQUENCE [LARGE SCALE GENOMIC DNA]</scope>
    <source>
        <strain evidence="3">Lake Konstanz</strain>
    </source>
</reference>
<evidence type="ECO:0000313" key="2">
    <source>
        <dbReference type="EMBL" id="CUG87439.1"/>
    </source>
</evidence>
<name>A0A0S4JBG8_BODSA</name>
<dbReference type="EMBL" id="CYKH01001518">
    <property type="protein sequence ID" value="CUG87439.1"/>
    <property type="molecule type" value="Genomic_DNA"/>
</dbReference>
<protein>
    <submittedName>
        <fullName evidence="2">GPI-anchored surface protein, putative</fullName>
    </submittedName>
</protein>
<keyword evidence="1" id="KW-0732">Signal</keyword>
<feature type="chain" id="PRO_5006622242" evidence="1">
    <location>
        <begin position="34"/>
        <end position="357"/>
    </location>
</feature>
<keyword evidence="3" id="KW-1185">Reference proteome</keyword>
<feature type="signal peptide" evidence="1">
    <location>
        <begin position="1"/>
        <end position="33"/>
    </location>
</feature>
<accession>A0A0S4JBG8</accession>
<evidence type="ECO:0000313" key="3">
    <source>
        <dbReference type="Proteomes" id="UP000051952"/>
    </source>
</evidence>
<organism evidence="2 3">
    <name type="scientific">Bodo saltans</name>
    <name type="common">Flagellated protozoan</name>
    <dbReference type="NCBI Taxonomy" id="75058"/>
    <lineage>
        <taxon>Eukaryota</taxon>
        <taxon>Discoba</taxon>
        <taxon>Euglenozoa</taxon>
        <taxon>Kinetoplastea</taxon>
        <taxon>Metakinetoplastina</taxon>
        <taxon>Eubodonida</taxon>
        <taxon>Bodonidae</taxon>
        <taxon>Bodo</taxon>
    </lineage>
</organism>
<proteinExistence type="predicted"/>
<dbReference type="VEuPathDB" id="TriTrypDB:BSAL_10080"/>
<dbReference type="Proteomes" id="UP000051952">
    <property type="component" value="Unassembled WGS sequence"/>
</dbReference>
<gene>
    <name evidence="2" type="ORF">BSAL_10080</name>
</gene>